<organism evidence="1 3">
    <name type="scientific">Medicago truncatula</name>
    <name type="common">Barrel medic</name>
    <name type="synonym">Medicago tribuloides</name>
    <dbReference type="NCBI Taxonomy" id="3880"/>
    <lineage>
        <taxon>Eukaryota</taxon>
        <taxon>Viridiplantae</taxon>
        <taxon>Streptophyta</taxon>
        <taxon>Embryophyta</taxon>
        <taxon>Tracheophyta</taxon>
        <taxon>Spermatophyta</taxon>
        <taxon>Magnoliopsida</taxon>
        <taxon>eudicotyledons</taxon>
        <taxon>Gunneridae</taxon>
        <taxon>Pentapetalae</taxon>
        <taxon>rosids</taxon>
        <taxon>fabids</taxon>
        <taxon>Fabales</taxon>
        <taxon>Fabaceae</taxon>
        <taxon>Papilionoideae</taxon>
        <taxon>50 kb inversion clade</taxon>
        <taxon>NPAAA clade</taxon>
        <taxon>Hologalegina</taxon>
        <taxon>IRL clade</taxon>
        <taxon>Trifolieae</taxon>
        <taxon>Medicago</taxon>
    </lineage>
</organism>
<sequence length="91" mass="10913">MKLEVNWGPKPMRMLKCWSEISVYQQFVCEKLSSLQVDDWCGYVFKENFKLIKHDLKQWHQNHVQNLPEKIAIIKDRITMLDGRGNCSFIR</sequence>
<accession>A0A072U7Z6</accession>
<gene>
    <name evidence="1" type="ordered locus">MTR_6g035290</name>
</gene>
<dbReference type="EnsemblPlants" id="KEH25854">
    <property type="protein sequence ID" value="KEH25854"/>
    <property type="gene ID" value="MTR_6g035290"/>
</dbReference>
<reference evidence="1 3" key="1">
    <citation type="journal article" date="2011" name="Nature">
        <title>The Medicago genome provides insight into the evolution of rhizobial symbioses.</title>
        <authorList>
            <person name="Young N.D."/>
            <person name="Debelle F."/>
            <person name="Oldroyd G.E."/>
            <person name="Geurts R."/>
            <person name="Cannon S.B."/>
            <person name="Udvardi M.K."/>
            <person name="Benedito V.A."/>
            <person name="Mayer K.F."/>
            <person name="Gouzy J."/>
            <person name="Schoof H."/>
            <person name="Van de Peer Y."/>
            <person name="Proost S."/>
            <person name="Cook D.R."/>
            <person name="Meyers B.C."/>
            <person name="Spannagl M."/>
            <person name="Cheung F."/>
            <person name="De Mita S."/>
            <person name="Krishnakumar V."/>
            <person name="Gundlach H."/>
            <person name="Zhou S."/>
            <person name="Mudge J."/>
            <person name="Bharti A.K."/>
            <person name="Murray J.D."/>
            <person name="Naoumkina M.A."/>
            <person name="Rosen B."/>
            <person name="Silverstein K.A."/>
            <person name="Tang H."/>
            <person name="Rombauts S."/>
            <person name="Zhao P.X."/>
            <person name="Zhou P."/>
            <person name="Barbe V."/>
            <person name="Bardou P."/>
            <person name="Bechner M."/>
            <person name="Bellec A."/>
            <person name="Berger A."/>
            <person name="Berges H."/>
            <person name="Bidwell S."/>
            <person name="Bisseling T."/>
            <person name="Choisne N."/>
            <person name="Couloux A."/>
            <person name="Denny R."/>
            <person name="Deshpande S."/>
            <person name="Dai X."/>
            <person name="Doyle J.J."/>
            <person name="Dudez A.M."/>
            <person name="Farmer A.D."/>
            <person name="Fouteau S."/>
            <person name="Franken C."/>
            <person name="Gibelin C."/>
            <person name="Gish J."/>
            <person name="Goldstein S."/>
            <person name="Gonzalez A.J."/>
            <person name="Green P.J."/>
            <person name="Hallab A."/>
            <person name="Hartog M."/>
            <person name="Hua A."/>
            <person name="Humphray S.J."/>
            <person name="Jeong D.H."/>
            <person name="Jing Y."/>
            <person name="Jocker A."/>
            <person name="Kenton S.M."/>
            <person name="Kim D.J."/>
            <person name="Klee K."/>
            <person name="Lai H."/>
            <person name="Lang C."/>
            <person name="Lin S."/>
            <person name="Macmil S.L."/>
            <person name="Magdelenat G."/>
            <person name="Matthews L."/>
            <person name="McCorrison J."/>
            <person name="Monaghan E.L."/>
            <person name="Mun J.H."/>
            <person name="Najar F.Z."/>
            <person name="Nicholson C."/>
            <person name="Noirot C."/>
            <person name="O'Bleness M."/>
            <person name="Paule C.R."/>
            <person name="Poulain J."/>
            <person name="Prion F."/>
            <person name="Qin B."/>
            <person name="Qu C."/>
            <person name="Retzel E.F."/>
            <person name="Riddle C."/>
            <person name="Sallet E."/>
            <person name="Samain S."/>
            <person name="Samson N."/>
            <person name="Sanders I."/>
            <person name="Saurat O."/>
            <person name="Scarpelli C."/>
            <person name="Schiex T."/>
            <person name="Segurens B."/>
            <person name="Severin A.J."/>
            <person name="Sherrier D.J."/>
            <person name="Shi R."/>
            <person name="Sims S."/>
            <person name="Singer S.R."/>
            <person name="Sinharoy S."/>
            <person name="Sterck L."/>
            <person name="Viollet A."/>
            <person name="Wang B.B."/>
            <person name="Wang K."/>
            <person name="Wang M."/>
            <person name="Wang X."/>
            <person name="Warfsmann J."/>
            <person name="Weissenbach J."/>
            <person name="White D.D."/>
            <person name="White J.D."/>
            <person name="Wiley G.B."/>
            <person name="Wincker P."/>
            <person name="Xing Y."/>
            <person name="Yang L."/>
            <person name="Yao Z."/>
            <person name="Ying F."/>
            <person name="Zhai J."/>
            <person name="Zhou L."/>
            <person name="Zuber A."/>
            <person name="Denarie J."/>
            <person name="Dixon R.A."/>
            <person name="May G.D."/>
            <person name="Schwartz D.C."/>
            <person name="Rogers J."/>
            <person name="Quetier F."/>
            <person name="Town C.D."/>
            <person name="Roe B.A."/>
        </authorList>
    </citation>
    <scope>NUCLEOTIDE SEQUENCE [LARGE SCALE GENOMIC DNA]</scope>
    <source>
        <strain evidence="1">A17</strain>
        <strain evidence="2 3">cv. Jemalong A17</strain>
    </source>
</reference>
<proteinExistence type="predicted"/>
<dbReference type="AlphaFoldDB" id="A0A072U7Z6"/>
<evidence type="ECO:0000313" key="1">
    <source>
        <dbReference type="EMBL" id="KEH25854.1"/>
    </source>
</evidence>
<evidence type="ECO:0000313" key="3">
    <source>
        <dbReference type="Proteomes" id="UP000002051"/>
    </source>
</evidence>
<dbReference type="Proteomes" id="UP000002051">
    <property type="component" value="Chromosome 6"/>
</dbReference>
<reference evidence="1 3" key="2">
    <citation type="journal article" date="2014" name="BMC Genomics">
        <title>An improved genome release (version Mt4.0) for the model legume Medicago truncatula.</title>
        <authorList>
            <person name="Tang H."/>
            <person name="Krishnakumar V."/>
            <person name="Bidwell S."/>
            <person name="Rosen B."/>
            <person name="Chan A."/>
            <person name="Zhou S."/>
            <person name="Gentzbittel L."/>
            <person name="Childs K.L."/>
            <person name="Yandell M."/>
            <person name="Gundlach H."/>
            <person name="Mayer K.F."/>
            <person name="Schwartz D.C."/>
            <person name="Town C.D."/>
        </authorList>
    </citation>
    <scope>GENOME REANNOTATION</scope>
    <source>
        <strain evidence="1">A17</strain>
        <strain evidence="2 3">cv. Jemalong A17</strain>
    </source>
</reference>
<dbReference type="EMBL" id="CM001222">
    <property type="protein sequence ID" value="KEH25854.1"/>
    <property type="molecule type" value="Genomic_DNA"/>
</dbReference>
<reference evidence="2" key="3">
    <citation type="submission" date="2015-04" db="UniProtKB">
        <authorList>
            <consortium name="EnsemblPlants"/>
        </authorList>
    </citation>
    <scope>IDENTIFICATION</scope>
    <source>
        <strain evidence="2">cv. Jemalong A17</strain>
    </source>
</reference>
<name>A0A072U7Z6_MEDTR</name>
<dbReference type="HOGENOM" id="CLU_2430445_0_0_1"/>
<protein>
    <submittedName>
        <fullName evidence="1 2">Uncharacterized protein</fullName>
    </submittedName>
</protein>
<evidence type="ECO:0000313" key="2">
    <source>
        <dbReference type="EnsemblPlants" id="KEH25854"/>
    </source>
</evidence>
<keyword evidence="3" id="KW-1185">Reference proteome</keyword>